<organism evidence="1 2">
    <name type="scientific">Clostridium perfringens</name>
    <dbReference type="NCBI Taxonomy" id="1502"/>
    <lineage>
        <taxon>Bacteria</taxon>
        <taxon>Bacillati</taxon>
        <taxon>Bacillota</taxon>
        <taxon>Clostridia</taxon>
        <taxon>Eubacteriales</taxon>
        <taxon>Clostridiaceae</taxon>
        <taxon>Clostridium</taxon>
    </lineage>
</organism>
<protein>
    <submittedName>
        <fullName evidence="1">HAD-IA family hydrolase</fullName>
    </submittedName>
</protein>
<dbReference type="PANTHER" id="PTHR43434">
    <property type="entry name" value="PHOSPHOGLYCOLATE PHOSPHATASE"/>
    <property type="match status" value="1"/>
</dbReference>
<dbReference type="InterPro" id="IPR023214">
    <property type="entry name" value="HAD_sf"/>
</dbReference>
<dbReference type="PANTHER" id="PTHR43434:SF26">
    <property type="entry name" value="PYROPHOSPHATASE PPAX"/>
    <property type="match status" value="1"/>
</dbReference>
<keyword evidence="1" id="KW-0378">Hydrolase</keyword>
<dbReference type="InterPro" id="IPR006439">
    <property type="entry name" value="HAD-SF_hydro_IA"/>
</dbReference>
<dbReference type="Pfam" id="PF13419">
    <property type="entry name" value="HAD_2"/>
    <property type="match status" value="1"/>
</dbReference>
<dbReference type="RefSeq" id="WP_322458669.1">
    <property type="nucleotide sequence ID" value="NZ_WNVC01000263.1"/>
</dbReference>
<dbReference type="InterPro" id="IPR023198">
    <property type="entry name" value="PGP-like_dom2"/>
</dbReference>
<dbReference type="GO" id="GO:0006281">
    <property type="term" value="P:DNA repair"/>
    <property type="evidence" value="ECO:0007669"/>
    <property type="project" value="TreeGrafter"/>
</dbReference>
<dbReference type="InterPro" id="IPR036412">
    <property type="entry name" value="HAD-like_sf"/>
</dbReference>
<evidence type="ECO:0000313" key="1">
    <source>
        <dbReference type="EMBL" id="MDZ5000378.1"/>
    </source>
</evidence>
<gene>
    <name evidence="1" type="ORF">GNF79_15135</name>
</gene>
<dbReference type="Gene3D" id="3.40.50.1000">
    <property type="entry name" value="HAD superfamily/HAD-like"/>
    <property type="match status" value="1"/>
</dbReference>
<comment type="caution">
    <text evidence="1">The sequence shown here is derived from an EMBL/GenBank/DDBJ whole genome shotgun (WGS) entry which is preliminary data.</text>
</comment>
<dbReference type="GO" id="GO:0008967">
    <property type="term" value="F:phosphoglycolate phosphatase activity"/>
    <property type="evidence" value="ECO:0007669"/>
    <property type="project" value="TreeGrafter"/>
</dbReference>
<dbReference type="InterPro" id="IPR041492">
    <property type="entry name" value="HAD_2"/>
</dbReference>
<dbReference type="AlphaFoldDB" id="A0AAW9I7R4"/>
<evidence type="ECO:0000313" key="2">
    <source>
        <dbReference type="Proteomes" id="UP001291306"/>
    </source>
</evidence>
<dbReference type="Proteomes" id="UP001291306">
    <property type="component" value="Unassembled WGS sequence"/>
</dbReference>
<feature type="non-terminal residue" evidence="1">
    <location>
        <position position="1"/>
    </location>
</feature>
<dbReference type="NCBIfam" id="TIGR01549">
    <property type="entry name" value="HAD-SF-IA-v1"/>
    <property type="match status" value="1"/>
</dbReference>
<dbReference type="InterPro" id="IPR050155">
    <property type="entry name" value="HAD-like_hydrolase_sf"/>
</dbReference>
<dbReference type="GO" id="GO:0005829">
    <property type="term" value="C:cytosol"/>
    <property type="evidence" value="ECO:0007669"/>
    <property type="project" value="TreeGrafter"/>
</dbReference>
<dbReference type="SUPFAM" id="SSF56784">
    <property type="entry name" value="HAD-like"/>
    <property type="match status" value="1"/>
</dbReference>
<accession>A0AAW9I7R4</accession>
<dbReference type="EMBL" id="WNVC01000263">
    <property type="protein sequence ID" value="MDZ5000378.1"/>
    <property type="molecule type" value="Genomic_DNA"/>
</dbReference>
<proteinExistence type="predicted"/>
<sequence>IKEELGQDISYESLLKYKAYAGKKTIEELGFKDIEKSYDKWVKYVNEFEEGATLYDGLDEVIKTLYKEGIICAIASSKMKNQYEIDFVPTGLQKYIKCEVLADDTEKHKPYPDPLLKVVEILDISPKECMYIGDTIFDFKATKAAGMDFGIAMWGADSLDGIEADFNLKEPRDILKELNI</sequence>
<name>A0AAW9I7R4_CLOPF</name>
<reference evidence="1" key="1">
    <citation type="submission" date="2019-11" db="EMBL/GenBank/DDBJ databases">
        <title>Characterization of Clostridium perfringens isolates from swine manure treated agricultural soils.</title>
        <authorList>
            <person name="Wushke S.T."/>
        </authorList>
    </citation>
    <scope>NUCLEOTIDE SEQUENCE</scope>
    <source>
        <strain evidence="1">X26</strain>
    </source>
</reference>
<dbReference type="Gene3D" id="1.10.150.240">
    <property type="entry name" value="Putative phosphatase, domain 2"/>
    <property type="match status" value="1"/>
</dbReference>